<comment type="caution">
    <text evidence="3">The sequence shown here is derived from an EMBL/GenBank/DDBJ whole genome shotgun (WGS) entry which is preliminary data.</text>
</comment>
<keyword evidence="1" id="KW-0812">Transmembrane</keyword>
<keyword evidence="3" id="KW-0645">Protease</keyword>
<gene>
    <name evidence="3" type="ORF">HGB48_35750</name>
</gene>
<dbReference type="GO" id="GO:0080120">
    <property type="term" value="P:CAAX-box protein maturation"/>
    <property type="evidence" value="ECO:0007669"/>
    <property type="project" value="UniProtKB-ARBA"/>
</dbReference>
<keyword evidence="4" id="KW-1185">Reference proteome</keyword>
<proteinExistence type="predicted"/>
<keyword evidence="3" id="KW-0482">Metalloprotease</keyword>
<feature type="domain" description="CAAX prenyl protease 2/Lysostaphin resistance protein A-like" evidence="2">
    <location>
        <begin position="88"/>
        <end position="149"/>
    </location>
</feature>
<reference evidence="3 4" key="1">
    <citation type="submission" date="2020-04" db="EMBL/GenBank/DDBJ databases">
        <title>MicrobeNet Type strains.</title>
        <authorList>
            <person name="Nicholson A.C."/>
        </authorList>
    </citation>
    <scope>NUCLEOTIDE SEQUENCE [LARGE SCALE GENOMIC DNA]</scope>
    <source>
        <strain evidence="3 4">ATCC BAA-277</strain>
    </source>
</reference>
<evidence type="ECO:0000256" key="1">
    <source>
        <dbReference type="SAM" id="Phobius"/>
    </source>
</evidence>
<feature type="transmembrane region" description="Helical" evidence="1">
    <location>
        <begin position="6"/>
        <end position="24"/>
    </location>
</feature>
<dbReference type="GO" id="GO:0006508">
    <property type="term" value="P:proteolysis"/>
    <property type="evidence" value="ECO:0007669"/>
    <property type="project" value="UniProtKB-KW"/>
</dbReference>
<dbReference type="Pfam" id="PF02517">
    <property type="entry name" value="Rce1-like"/>
    <property type="match status" value="1"/>
</dbReference>
<keyword evidence="3" id="KW-0378">Hydrolase</keyword>
<feature type="transmembrane region" description="Helical" evidence="1">
    <location>
        <begin position="121"/>
        <end position="139"/>
    </location>
</feature>
<dbReference type="RefSeq" id="WP_067638359.1">
    <property type="nucleotide sequence ID" value="NZ_JAAXPI010000118.1"/>
</dbReference>
<dbReference type="AlphaFoldDB" id="A0A846Z7I3"/>
<name>A0A846Z7I3_9ACTN</name>
<dbReference type="Proteomes" id="UP000579250">
    <property type="component" value="Unassembled WGS sequence"/>
</dbReference>
<sequence length="192" mass="19099">MNADMVISVLFLIILAVSAAAALHGRLRRGAPLGLGMRGGAGRELAAGLAIGSAGLAIGSAGMAATVAAVVALTPTGVHDVRFDAAKLAYATAVLAAAAVGEEVVYRALMLGGLARLTRRPAVALLGAGAVFGLVHITGSPDATAVSVLSNALGGVNSPGTSRRARWPVSRSVTRRPSAGRCCARSPRARTG</sequence>
<dbReference type="GO" id="GO:0004175">
    <property type="term" value="F:endopeptidase activity"/>
    <property type="evidence" value="ECO:0007669"/>
    <property type="project" value="UniProtKB-ARBA"/>
</dbReference>
<feature type="transmembrane region" description="Helical" evidence="1">
    <location>
        <begin position="88"/>
        <end position="109"/>
    </location>
</feature>
<protein>
    <submittedName>
        <fullName evidence="3">CPBP family intramembrane metalloprotease</fullName>
    </submittedName>
</protein>
<keyword evidence="1" id="KW-0472">Membrane</keyword>
<evidence type="ECO:0000259" key="2">
    <source>
        <dbReference type="Pfam" id="PF02517"/>
    </source>
</evidence>
<keyword evidence="1" id="KW-1133">Transmembrane helix</keyword>
<evidence type="ECO:0000313" key="3">
    <source>
        <dbReference type="EMBL" id="NKZ09059.1"/>
    </source>
</evidence>
<evidence type="ECO:0000313" key="4">
    <source>
        <dbReference type="Proteomes" id="UP000579250"/>
    </source>
</evidence>
<dbReference type="EMBL" id="JAAXPI010000118">
    <property type="protein sequence ID" value="NKZ09059.1"/>
    <property type="molecule type" value="Genomic_DNA"/>
</dbReference>
<accession>A0A846Z7I3</accession>
<dbReference type="InterPro" id="IPR003675">
    <property type="entry name" value="Rce1/LyrA-like_dom"/>
</dbReference>
<dbReference type="GO" id="GO:0008237">
    <property type="term" value="F:metallopeptidase activity"/>
    <property type="evidence" value="ECO:0007669"/>
    <property type="project" value="UniProtKB-KW"/>
</dbReference>
<feature type="transmembrane region" description="Helical" evidence="1">
    <location>
        <begin position="45"/>
        <end position="73"/>
    </location>
</feature>
<organism evidence="3 4">
    <name type="scientific">Actinomadura latina</name>
    <dbReference type="NCBI Taxonomy" id="163603"/>
    <lineage>
        <taxon>Bacteria</taxon>
        <taxon>Bacillati</taxon>
        <taxon>Actinomycetota</taxon>
        <taxon>Actinomycetes</taxon>
        <taxon>Streptosporangiales</taxon>
        <taxon>Thermomonosporaceae</taxon>
        <taxon>Actinomadura</taxon>
    </lineage>
</organism>